<sequence>LDREIARLEQQLLDLKQRRNAMSPVSRIPPELLSNIFFLSLRFLKAGGITEEADPDMTRRAICAVSHQWRELAFAEPKLW</sequence>
<dbReference type="OrthoDB" id="3045540at2759"/>
<feature type="non-terminal residue" evidence="1">
    <location>
        <position position="1"/>
    </location>
</feature>
<dbReference type="Gene3D" id="1.20.1280.50">
    <property type="match status" value="1"/>
</dbReference>
<keyword evidence="2" id="KW-1185">Reference proteome</keyword>
<dbReference type="EMBL" id="JACGCI010000283">
    <property type="protein sequence ID" value="KAF6741152.1"/>
    <property type="molecule type" value="Genomic_DNA"/>
</dbReference>
<protein>
    <recommendedName>
        <fullName evidence="3">F-box domain-containing protein</fullName>
    </recommendedName>
</protein>
<name>A0A8H6LUB8_9AGAR</name>
<dbReference type="Proteomes" id="UP000521943">
    <property type="component" value="Unassembled WGS sequence"/>
</dbReference>
<comment type="caution">
    <text evidence="1">The sequence shown here is derived from an EMBL/GenBank/DDBJ whole genome shotgun (WGS) entry which is preliminary data.</text>
</comment>
<feature type="non-terminal residue" evidence="1">
    <location>
        <position position="80"/>
    </location>
</feature>
<dbReference type="AlphaFoldDB" id="A0A8H6LUB8"/>
<reference evidence="1 2" key="1">
    <citation type="submission" date="2020-07" db="EMBL/GenBank/DDBJ databases">
        <title>Comparative genomics of pyrophilous fungi reveals a link between fire events and developmental genes.</title>
        <authorList>
            <consortium name="DOE Joint Genome Institute"/>
            <person name="Steindorff A.S."/>
            <person name="Carver A."/>
            <person name="Calhoun S."/>
            <person name="Stillman K."/>
            <person name="Liu H."/>
            <person name="Lipzen A."/>
            <person name="Pangilinan J."/>
            <person name="Labutti K."/>
            <person name="Bruns T.D."/>
            <person name="Grigoriev I.V."/>
        </authorList>
    </citation>
    <scope>NUCLEOTIDE SEQUENCE [LARGE SCALE GENOMIC DNA]</scope>
    <source>
        <strain evidence="1 2">CBS 144469</strain>
    </source>
</reference>
<gene>
    <name evidence="1" type="ORF">DFP72DRAFT_774467</name>
</gene>
<evidence type="ECO:0008006" key="3">
    <source>
        <dbReference type="Google" id="ProtNLM"/>
    </source>
</evidence>
<evidence type="ECO:0000313" key="2">
    <source>
        <dbReference type="Proteomes" id="UP000521943"/>
    </source>
</evidence>
<proteinExistence type="predicted"/>
<evidence type="ECO:0000313" key="1">
    <source>
        <dbReference type="EMBL" id="KAF6741152.1"/>
    </source>
</evidence>
<accession>A0A8H6LUB8</accession>
<organism evidence="1 2">
    <name type="scientific">Ephemerocybe angulata</name>
    <dbReference type="NCBI Taxonomy" id="980116"/>
    <lineage>
        <taxon>Eukaryota</taxon>
        <taxon>Fungi</taxon>
        <taxon>Dikarya</taxon>
        <taxon>Basidiomycota</taxon>
        <taxon>Agaricomycotina</taxon>
        <taxon>Agaricomycetes</taxon>
        <taxon>Agaricomycetidae</taxon>
        <taxon>Agaricales</taxon>
        <taxon>Agaricineae</taxon>
        <taxon>Psathyrellaceae</taxon>
        <taxon>Ephemerocybe</taxon>
    </lineage>
</organism>